<feature type="region of interest" description="Disordered" evidence="1">
    <location>
        <begin position="397"/>
        <end position="473"/>
    </location>
</feature>
<dbReference type="PROSITE" id="PS50231">
    <property type="entry name" value="RICIN_B_LECTIN"/>
    <property type="match status" value="1"/>
</dbReference>
<evidence type="ECO:0000313" key="4">
    <source>
        <dbReference type="EMBL" id="MBS2553509.1"/>
    </source>
</evidence>
<dbReference type="Gene3D" id="2.80.10.50">
    <property type="match status" value="1"/>
</dbReference>
<gene>
    <name evidence="4" type="ORF">KGQ19_42315</name>
</gene>
<feature type="compositionally biased region" description="Polar residues" evidence="1">
    <location>
        <begin position="416"/>
        <end position="426"/>
    </location>
</feature>
<keyword evidence="2" id="KW-0472">Membrane</keyword>
<comment type="caution">
    <text evidence="4">The sequence shown here is derived from an EMBL/GenBank/DDBJ whole genome shotgun (WGS) entry which is preliminary data.</text>
</comment>
<evidence type="ECO:0000256" key="2">
    <source>
        <dbReference type="SAM" id="Phobius"/>
    </source>
</evidence>
<name>A0ABS5L5B8_9ACTN</name>
<dbReference type="InterPro" id="IPR000772">
    <property type="entry name" value="Ricin_B_lectin"/>
</dbReference>
<feature type="domain" description="Ricin B lectin" evidence="3">
    <location>
        <begin position="39"/>
        <end position="161"/>
    </location>
</feature>
<dbReference type="Pfam" id="PF00652">
    <property type="entry name" value="Ricin_B_lectin"/>
    <property type="match status" value="1"/>
</dbReference>
<keyword evidence="2" id="KW-1133">Transmembrane helix</keyword>
<dbReference type="SUPFAM" id="SSF50370">
    <property type="entry name" value="Ricin B-like lectins"/>
    <property type="match status" value="1"/>
</dbReference>
<organism evidence="4 5">
    <name type="scientific">Catenulispora pinistramenti</name>
    <dbReference type="NCBI Taxonomy" id="2705254"/>
    <lineage>
        <taxon>Bacteria</taxon>
        <taxon>Bacillati</taxon>
        <taxon>Actinomycetota</taxon>
        <taxon>Actinomycetes</taxon>
        <taxon>Catenulisporales</taxon>
        <taxon>Catenulisporaceae</taxon>
        <taxon>Catenulispora</taxon>
    </lineage>
</organism>
<evidence type="ECO:0000313" key="5">
    <source>
        <dbReference type="Proteomes" id="UP000730482"/>
    </source>
</evidence>
<keyword evidence="2" id="KW-0812">Transmembrane</keyword>
<dbReference type="EMBL" id="JAAFYZ010000260">
    <property type="protein sequence ID" value="MBS2553509.1"/>
    <property type="molecule type" value="Genomic_DNA"/>
</dbReference>
<sequence>MRRFALRVLPAAGLTVLAAVVAVVLPPGASGATPVPPAPSPKAIVNCLGTVPAAPDAKSSAPVVLTDCSAATTRQWTTTAGTVRSAGQCLQTDGQGTNDGTPVQLGPCTGRPDQKWAVHDGTLISAPTGKCLAVPGGSTTVGTPLVILGCDGGAAQQFAQATVPSTGRSGGAARWLPAALIAVAAAILCLLLVFPGPTRRAARLAHALRARLPKRRRRLSRALLARLADQATVDTAAQAFAAAGRDTSWWPYAVAVSGQDAVVWLAGLDVPAPQPPWAPVPGDPHAWTVSRADLDPETEAADWAACPVILGVLDDRVVVLDVSQSHDTLVIGGDARRAEKVRSALADQLEGGRVVLRGNDPRPVGGRPHWDISVDSEGWITVYGRRVAFAQPAAVPTVPAPRVEEDPLPTETPDPSQQTEDPSSATDRAGVIAVSSVHGPRSTETIQLPVEPQEADTDIPVRRKAVSSASSET</sequence>
<evidence type="ECO:0000259" key="3">
    <source>
        <dbReference type="SMART" id="SM00458"/>
    </source>
</evidence>
<protein>
    <submittedName>
        <fullName evidence="4">RICIN domain-containing protein</fullName>
    </submittedName>
</protein>
<dbReference type="Proteomes" id="UP000730482">
    <property type="component" value="Unassembled WGS sequence"/>
</dbReference>
<reference evidence="4 5" key="1">
    <citation type="submission" date="2020-02" db="EMBL/GenBank/DDBJ databases">
        <title>Acidophilic actinobacteria isolated from forest soil.</title>
        <authorList>
            <person name="Golinska P."/>
        </authorList>
    </citation>
    <scope>NUCLEOTIDE SEQUENCE [LARGE SCALE GENOMIC DNA]</scope>
    <source>
        <strain evidence="4 5">NL8</strain>
    </source>
</reference>
<proteinExistence type="predicted"/>
<keyword evidence="5" id="KW-1185">Reference proteome</keyword>
<feature type="transmembrane region" description="Helical" evidence="2">
    <location>
        <begin position="175"/>
        <end position="194"/>
    </location>
</feature>
<dbReference type="SMART" id="SM00458">
    <property type="entry name" value="RICIN"/>
    <property type="match status" value="1"/>
</dbReference>
<dbReference type="RefSeq" id="WP_212020144.1">
    <property type="nucleotide sequence ID" value="NZ_JAAFYZ010000260.1"/>
</dbReference>
<accession>A0ABS5L5B8</accession>
<evidence type="ECO:0000256" key="1">
    <source>
        <dbReference type="SAM" id="MobiDB-lite"/>
    </source>
</evidence>
<dbReference type="InterPro" id="IPR035992">
    <property type="entry name" value="Ricin_B-like_lectins"/>
</dbReference>